<evidence type="ECO:0000256" key="1">
    <source>
        <dbReference type="ARBA" id="ARBA00004496"/>
    </source>
</evidence>
<comment type="caution">
    <text evidence="6">The sequence shown here is derived from an EMBL/GenBank/DDBJ whole genome shotgun (WGS) entry which is preliminary data.</text>
</comment>
<gene>
    <name evidence="6" type="ORF">RNJ44_00282</name>
</gene>
<accession>A0ABR4NTE7</accession>
<evidence type="ECO:0000313" key="7">
    <source>
        <dbReference type="Proteomes" id="UP001623330"/>
    </source>
</evidence>
<dbReference type="InterPro" id="IPR007244">
    <property type="entry name" value="Naa35_N"/>
</dbReference>
<dbReference type="PANTHER" id="PTHR21373">
    <property type="entry name" value="GLUCOSE REPRESSIBLE PROTEIN MAK10"/>
    <property type="match status" value="1"/>
</dbReference>
<dbReference type="Pfam" id="PF25789">
    <property type="entry name" value="TPR_NAA35"/>
    <property type="match status" value="1"/>
</dbReference>
<evidence type="ECO:0000256" key="3">
    <source>
        <dbReference type="ARBA" id="ARBA00022490"/>
    </source>
</evidence>
<comment type="subcellular location">
    <subcellularLocation>
        <location evidence="1">Cytoplasm</location>
    </subcellularLocation>
</comment>
<dbReference type="PANTHER" id="PTHR21373:SF0">
    <property type="entry name" value="N-ALPHA-ACETYLTRANSFERASE 35, NATC AUXILIARY SUBUNIT"/>
    <property type="match status" value="1"/>
</dbReference>
<dbReference type="InterPro" id="IPR057983">
    <property type="entry name" value="NAA35-like_N"/>
</dbReference>
<dbReference type="Proteomes" id="UP001623330">
    <property type="component" value="Unassembled WGS sequence"/>
</dbReference>
<dbReference type="InterPro" id="IPR057982">
    <property type="entry name" value="TPR_NAA35"/>
</dbReference>
<evidence type="ECO:0000256" key="2">
    <source>
        <dbReference type="ARBA" id="ARBA00006289"/>
    </source>
</evidence>
<evidence type="ECO:0000259" key="4">
    <source>
        <dbReference type="Pfam" id="PF04112"/>
    </source>
</evidence>
<organism evidence="6 7">
    <name type="scientific">Nakaseomyces bracarensis</name>
    <dbReference type="NCBI Taxonomy" id="273131"/>
    <lineage>
        <taxon>Eukaryota</taxon>
        <taxon>Fungi</taxon>
        <taxon>Dikarya</taxon>
        <taxon>Ascomycota</taxon>
        <taxon>Saccharomycotina</taxon>
        <taxon>Saccharomycetes</taxon>
        <taxon>Saccharomycetales</taxon>
        <taxon>Saccharomycetaceae</taxon>
        <taxon>Nakaseomyces</taxon>
    </lineage>
</organism>
<reference evidence="6 7" key="1">
    <citation type="submission" date="2024-05" db="EMBL/GenBank/DDBJ databases">
        <title>Long read based assembly of the Candida bracarensis genome reveals expanded adhesin content.</title>
        <authorList>
            <person name="Marcet-Houben M."/>
            <person name="Ksiezopolska E."/>
            <person name="Gabaldon T."/>
        </authorList>
    </citation>
    <scope>NUCLEOTIDE SEQUENCE [LARGE SCALE GENOMIC DNA]</scope>
    <source>
        <strain evidence="6 7">CBM6</strain>
    </source>
</reference>
<proteinExistence type="inferred from homology"/>
<evidence type="ECO:0000313" key="6">
    <source>
        <dbReference type="EMBL" id="KAL3231747.1"/>
    </source>
</evidence>
<feature type="domain" description="NAA35-like TPR repeats" evidence="5">
    <location>
        <begin position="333"/>
        <end position="659"/>
    </location>
</feature>
<keyword evidence="3" id="KW-0963">Cytoplasm</keyword>
<comment type="similarity">
    <text evidence="2">Belongs to the MAK10 family.</text>
</comment>
<keyword evidence="7" id="KW-1185">Reference proteome</keyword>
<name>A0ABR4NTE7_9SACH</name>
<feature type="domain" description="NAA35-like N-terminal" evidence="4">
    <location>
        <begin position="41"/>
        <end position="208"/>
    </location>
</feature>
<sequence length="778" mass="89472">MEMIELNTSMDGLTLQDMRQDNGLIDITDIFMQLGGRLKPETIVKDSKFNLFEGTHSLEVNNEKLDSTLIRLSENELNFKIDVAYGEELDSSSTDPTKLDYVTAIADRLARSIISWLNDYQSLPTTVLSCRYVEYALYYNMNDPDMNDDSINHIETGDPLYDQVLDSLVVGICYFLGFVYKVLSAGVIYEEEDLNFNHMGLNNFQLLPDITSILSQIKQSRRYLSSIKEEHPDLQKTFDRLLSILVVIENLISIEKIIDSSSEEAENSLNEMESAAHELVLMEPMNNEPPLGAFSIGIQRRLSNQFPPRKIITPSYNYNGFLVISKDVKLVNKIKTLTSAREILSFATFFNKLSQKHVLSRALFSLILVKQDQSVLGNFSAFEFWQLHVNEFTGIDFCSNLEIDSDMEMIFQEASNVLLEFYQNAAQNTCRYRQGFNRQILLWDSLQAQLEAQDANMRSTGKYTEETVESISTSIYLCSSWVYVMKLLSMTEFILKGFELDIYKPYESYTMYWYCYYLQIHLNDALERLKLLITDKISAIQALNKKMKKLKAGEKKEKVRKQYREAMDNDMPNLRTALKNLETLIKRCNIHKSMCLSEVLYFAILRSFGLIDAINPTQVYLSNDKLIHDLRLKTFSSIGVPELPSYKIFQKTLNDFTISEPLFELKLDKTIECIRKELDTVDRDIASLLDIIETEEENDSALLGCSSVKEEACVYYESIRVSLKGLLDGVNQFNKGKTLKKLQNQKIISTLENIPNGSPYYRLIVVNEKKSIKPSDKK</sequence>
<protein>
    <submittedName>
        <fullName evidence="6">N-alpha-acetyltransferase 35, NatC auxiliary subunit</fullName>
    </submittedName>
</protein>
<dbReference type="Pfam" id="PF04112">
    <property type="entry name" value="Mak10"/>
    <property type="match status" value="1"/>
</dbReference>
<dbReference type="EMBL" id="JBEVYD010000006">
    <property type="protein sequence ID" value="KAL3231747.1"/>
    <property type="molecule type" value="Genomic_DNA"/>
</dbReference>
<evidence type="ECO:0000259" key="5">
    <source>
        <dbReference type="Pfam" id="PF25789"/>
    </source>
</evidence>